<dbReference type="Gene3D" id="1.10.3730.10">
    <property type="entry name" value="ProC C-terminal domain-like"/>
    <property type="match status" value="1"/>
</dbReference>
<accession>G0LKE1</accession>
<dbReference type="GO" id="GO:0004735">
    <property type="term" value="F:pyrroline-5-carboxylate reductase activity"/>
    <property type="evidence" value="ECO:0007669"/>
    <property type="project" value="UniProtKB-UniRule"/>
</dbReference>
<comment type="function">
    <text evidence="4">Catalyzes the reduction of 1-pyrroline-5-carboxylate (PCA) to L-proline.</text>
</comment>
<dbReference type="GO" id="GO:0005737">
    <property type="term" value="C:cytoplasm"/>
    <property type="evidence" value="ECO:0007669"/>
    <property type="project" value="UniProtKB-SubCell"/>
</dbReference>
<comment type="catalytic activity">
    <reaction evidence="4">
        <text>L-proline + NAD(+) = (S)-1-pyrroline-5-carboxylate + NADH + 2 H(+)</text>
        <dbReference type="Rhea" id="RHEA:14105"/>
        <dbReference type="ChEBI" id="CHEBI:15378"/>
        <dbReference type="ChEBI" id="CHEBI:17388"/>
        <dbReference type="ChEBI" id="CHEBI:57540"/>
        <dbReference type="ChEBI" id="CHEBI:57945"/>
        <dbReference type="ChEBI" id="CHEBI:60039"/>
        <dbReference type="EC" id="1.5.1.2"/>
    </reaction>
</comment>
<feature type="binding site" evidence="6">
    <location>
        <begin position="7"/>
        <end position="12"/>
    </location>
    <ligand>
        <name>NADP(+)</name>
        <dbReference type="ChEBI" id="CHEBI:58349"/>
    </ligand>
</feature>
<feature type="domain" description="Pyrroline-5-carboxylate reductase dimerisation" evidence="8">
    <location>
        <begin position="147"/>
        <end position="251"/>
    </location>
</feature>
<dbReference type="Pfam" id="PF03807">
    <property type="entry name" value="F420_oxidored"/>
    <property type="match status" value="1"/>
</dbReference>
<dbReference type="InterPro" id="IPR036291">
    <property type="entry name" value="NAD(P)-bd_dom_sf"/>
</dbReference>
<dbReference type="NCBIfam" id="TIGR00112">
    <property type="entry name" value="proC"/>
    <property type="match status" value="1"/>
</dbReference>
<dbReference type="HOGENOM" id="CLU_042344_0_1_2"/>
<dbReference type="Gene3D" id="3.40.50.720">
    <property type="entry name" value="NAD(P)-binding Rossmann-like Domain"/>
    <property type="match status" value="1"/>
</dbReference>
<evidence type="ECO:0000259" key="7">
    <source>
        <dbReference type="Pfam" id="PF03807"/>
    </source>
</evidence>
<sequence>MITVSVIGCGHMGSALLEGLATVEGYRTIGYDVDPAVLDNVKSYCDRTTTDIDTIADSDIVALTVKPDIVPTVLAEINLHAEQTLMTAAAGIERSFVSNQTDATVIRLMPNLAASLREMAAAVAWDEPDPAVETMLSDLGSYVVIDETHMNIATAVNGSGPAFVYYLIQAMQTRAIKEGLDKSDAQTLAIQTFIGAAEMVRAADEPIESLIDAVCSPNGTTIEGMNVLFDSNVDAEVGDALTAATERSAELAAEVDHE</sequence>
<dbReference type="EC" id="1.5.1.2" evidence="4 5"/>
<dbReference type="InterPro" id="IPR028939">
    <property type="entry name" value="P5C_Rdtase_cat_N"/>
</dbReference>
<evidence type="ECO:0000313" key="9">
    <source>
        <dbReference type="EMBL" id="CCC39899.1"/>
    </source>
</evidence>
<evidence type="ECO:0000256" key="1">
    <source>
        <dbReference type="ARBA" id="ARBA00005525"/>
    </source>
</evidence>
<dbReference type="RefSeq" id="WP_014555651.1">
    <property type="nucleotide sequence ID" value="NC_017459.1"/>
</dbReference>
<dbReference type="SUPFAM" id="SSF48179">
    <property type="entry name" value="6-phosphogluconate dehydrogenase C-terminal domain-like"/>
    <property type="match status" value="1"/>
</dbReference>
<keyword evidence="4" id="KW-0963">Cytoplasm</keyword>
<protein>
    <recommendedName>
        <fullName evidence="4 5">Pyrroline-5-carboxylate reductase</fullName>
        <shortName evidence="4">P5C reductase</shortName>
        <shortName evidence="4">P5CR</shortName>
        <ecNumber evidence="4 5">1.5.1.2</ecNumber>
    </recommendedName>
    <alternativeName>
        <fullName evidence="4">PCA reductase</fullName>
    </alternativeName>
</protein>
<dbReference type="KEGG" id="hwc:Hqrw_1987"/>
<comment type="subcellular location">
    <subcellularLocation>
        <location evidence="4">Cytoplasm</location>
    </subcellularLocation>
</comment>
<name>G0LKE1_HALWC</name>
<comment type="pathway">
    <text evidence="4">Amino-acid biosynthesis; L-proline biosynthesis; L-proline from L-glutamate 5-semialdehyde: step 1/1.</text>
</comment>
<dbReference type="OrthoDB" id="25257at2157"/>
<dbReference type="Pfam" id="PF14748">
    <property type="entry name" value="P5CR_dimer"/>
    <property type="match status" value="1"/>
</dbReference>
<evidence type="ECO:0000259" key="8">
    <source>
        <dbReference type="Pfam" id="PF14748"/>
    </source>
</evidence>
<keyword evidence="4" id="KW-0641">Proline biosynthesis</keyword>
<keyword evidence="4" id="KW-0028">Amino-acid biosynthesis</keyword>
<keyword evidence="2 4" id="KW-0521">NADP</keyword>
<comment type="catalytic activity">
    <reaction evidence="4">
        <text>L-proline + NADP(+) = (S)-1-pyrroline-5-carboxylate + NADPH + 2 H(+)</text>
        <dbReference type="Rhea" id="RHEA:14109"/>
        <dbReference type="ChEBI" id="CHEBI:15378"/>
        <dbReference type="ChEBI" id="CHEBI:17388"/>
        <dbReference type="ChEBI" id="CHEBI:57783"/>
        <dbReference type="ChEBI" id="CHEBI:58349"/>
        <dbReference type="ChEBI" id="CHEBI:60039"/>
        <dbReference type="EC" id="1.5.1.2"/>
    </reaction>
</comment>
<dbReference type="InterPro" id="IPR008927">
    <property type="entry name" value="6-PGluconate_DH-like_C_sf"/>
</dbReference>
<dbReference type="SUPFAM" id="SSF51735">
    <property type="entry name" value="NAD(P)-binding Rossmann-fold domains"/>
    <property type="match status" value="1"/>
</dbReference>
<feature type="domain" description="Pyrroline-5-carboxylate reductase catalytic N-terminal" evidence="7">
    <location>
        <begin position="4"/>
        <end position="91"/>
    </location>
</feature>
<evidence type="ECO:0000313" key="10">
    <source>
        <dbReference type="Proteomes" id="UP000007954"/>
    </source>
</evidence>
<evidence type="ECO:0000256" key="4">
    <source>
        <dbReference type="HAMAP-Rule" id="MF_01925"/>
    </source>
</evidence>
<organism evidence="9 10">
    <name type="scientific">Haloquadratum walsbyi (strain DSM 16854 / JCM 12705 / C23)</name>
    <dbReference type="NCBI Taxonomy" id="768065"/>
    <lineage>
        <taxon>Archaea</taxon>
        <taxon>Methanobacteriati</taxon>
        <taxon>Methanobacteriota</taxon>
        <taxon>Stenosarchaea group</taxon>
        <taxon>Halobacteria</taxon>
        <taxon>Halobacteriales</taxon>
        <taxon>Haloferacaceae</taxon>
        <taxon>Haloquadratum</taxon>
    </lineage>
</organism>
<dbReference type="GO" id="GO:0055129">
    <property type="term" value="P:L-proline biosynthetic process"/>
    <property type="evidence" value="ECO:0007669"/>
    <property type="project" value="UniProtKB-UniRule"/>
</dbReference>
<dbReference type="PIRSF" id="PIRSF000193">
    <property type="entry name" value="Pyrrol-5-carb_rd"/>
    <property type="match status" value="1"/>
</dbReference>
<dbReference type="PANTHER" id="PTHR11645">
    <property type="entry name" value="PYRROLINE-5-CARBOXYLATE REDUCTASE"/>
    <property type="match status" value="1"/>
</dbReference>
<comment type="similarity">
    <text evidence="1 4">Belongs to the pyrroline-5-carboxylate reductase family.</text>
</comment>
<evidence type="ECO:0000256" key="5">
    <source>
        <dbReference type="NCBIfam" id="TIGR00112"/>
    </source>
</evidence>
<dbReference type="PANTHER" id="PTHR11645:SF0">
    <property type="entry name" value="PYRROLINE-5-CARBOXYLATE REDUCTASE 3"/>
    <property type="match status" value="1"/>
</dbReference>
<dbReference type="HAMAP" id="MF_01925">
    <property type="entry name" value="P5C_reductase"/>
    <property type="match status" value="1"/>
</dbReference>
<evidence type="ECO:0000256" key="2">
    <source>
        <dbReference type="ARBA" id="ARBA00022857"/>
    </source>
</evidence>
<gene>
    <name evidence="4 9" type="primary">proC</name>
    <name evidence="9" type="ordered locus">Hqrw_1987</name>
</gene>
<reference evidence="9 10" key="1">
    <citation type="journal article" date="2011" name="PLoS ONE">
        <title>Haloquadratum walsbyi: limited diversity in a global pond.</title>
        <authorList>
            <person name="Dyall-Smith M."/>
            <person name="Pfeiffer F."/>
            <person name="Klee K."/>
            <person name="Palm P."/>
            <person name="Gross K."/>
            <person name="Schuster S.C."/>
            <person name="Rampp M."/>
            <person name="Oesterhelt D."/>
        </authorList>
    </citation>
    <scope>NUCLEOTIDE SEQUENCE [LARGE SCALE GENOMIC DNA]</scope>
    <source>
        <strain evidence="10">DSM 16854 / JCM 12705 / C23</strain>
    </source>
</reference>
<evidence type="ECO:0000256" key="3">
    <source>
        <dbReference type="ARBA" id="ARBA00023002"/>
    </source>
</evidence>
<proteinExistence type="inferred from homology"/>
<dbReference type="InterPro" id="IPR029036">
    <property type="entry name" value="P5CR_dimer"/>
</dbReference>
<dbReference type="InterPro" id="IPR000304">
    <property type="entry name" value="Pyrroline-COOH_reductase"/>
</dbReference>
<dbReference type="AlphaFoldDB" id="G0LKE1"/>
<dbReference type="Proteomes" id="UP000007954">
    <property type="component" value="Chromosome"/>
</dbReference>
<evidence type="ECO:0000256" key="6">
    <source>
        <dbReference type="PIRSR" id="PIRSR000193-1"/>
    </source>
</evidence>
<dbReference type="FunFam" id="1.10.3730.10:FF:000001">
    <property type="entry name" value="Pyrroline-5-carboxylate reductase"/>
    <property type="match status" value="1"/>
</dbReference>
<dbReference type="GeneID" id="12446708"/>
<dbReference type="UniPathway" id="UPA00098">
    <property type="reaction ID" value="UER00361"/>
</dbReference>
<dbReference type="EMBL" id="FR746099">
    <property type="protein sequence ID" value="CCC39899.1"/>
    <property type="molecule type" value="Genomic_DNA"/>
</dbReference>
<keyword evidence="3 4" id="KW-0560">Oxidoreductase</keyword>